<evidence type="ECO:0000313" key="2">
    <source>
        <dbReference type="EMBL" id="ABA50160.1"/>
    </source>
</evidence>
<dbReference type="EMBL" id="CP000124">
    <property type="protein sequence ID" value="ABA50160.1"/>
    <property type="molecule type" value="Genomic_DNA"/>
</dbReference>
<accession>Q3JY00</accession>
<dbReference type="EnsemblBacteria" id="ABA50160">
    <property type="protein sequence ID" value="ABA50160"/>
    <property type="gene ID" value="BURPS1710b_0137"/>
</dbReference>
<dbReference type="HOGENOM" id="CLU_031863_0_0_4"/>
<name>Q3JY00_BURP1</name>
<protein>
    <submittedName>
        <fullName evidence="2">CarR</fullName>
    </submittedName>
</protein>
<organism evidence="2 3">
    <name type="scientific">Burkholderia pseudomallei (strain 1710b)</name>
    <dbReference type="NCBI Taxonomy" id="320372"/>
    <lineage>
        <taxon>Bacteria</taxon>
        <taxon>Pseudomonadati</taxon>
        <taxon>Pseudomonadota</taxon>
        <taxon>Betaproteobacteria</taxon>
        <taxon>Burkholderiales</taxon>
        <taxon>Burkholderiaceae</taxon>
        <taxon>Burkholderia</taxon>
        <taxon>pseudomallei group</taxon>
    </lineage>
</organism>
<proteinExistence type="predicted"/>
<gene>
    <name evidence="2" type="primary">carR</name>
    <name evidence="2" type="ordered locus">BURPS1710b_0137</name>
</gene>
<reference evidence="2 3" key="1">
    <citation type="submission" date="2005-09" db="EMBL/GenBank/DDBJ databases">
        <authorList>
            <person name="Woods D.E."/>
            <person name="Nierman W.C."/>
        </authorList>
    </citation>
    <scope>NUCLEOTIDE SEQUENCE [LARGE SCALE GENOMIC DNA]</scope>
    <source>
        <strain evidence="2 3">1710b</strain>
    </source>
</reference>
<dbReference type="Proteomes" id="UP000002700">
    <property type="component" value="Chromosome I"/>
</dbReference>
<evidence type="ECO:0000313" key="3">
    <source>
        <dbReference type="Proteomes" id="UP000002700"/>
    </source>
</evidence>
<evidence type="ECO:0000256" key="1">
    <source>
        <dbReference type="SAM" id="MobiDB-lite"/>
    </source>
</evidence>
<feature type="region of interest" description="Disordered" evidence="1">
    <location>
        <begin position="338"/>
        <end position="359"/>
    </location>
</feature>
<dbReference type="KEGG" id="bpm:BURPS1710b_0137"/>
<dbReference type="AlphaFoldDB" id="Q3JY00"/>
<sequence length="601" mass="67031">MLRANAPRRARSEEPERLFAVADEQVLRLLVVVEHHLVRLAADAGLLVAAERRVRRIRVIAVRPHAARLDAAAEAVRAVAVARPDAGAQAVQRVVRDLERFLLGLERRHREHRPEDFFLEDAHLVVAAEHGRLHVIAFGELAAEHVALAARQALRAFAAADVDVRQDLLELLGRRLRADHRLRIERMALLDRLDALERAFDEAIVDALLDERARWARADFALVQREHREAFERLVEVAVVAIHHVGEENIRALAAQLERDGNQVLARVLHDEAARRRLARERDLRDPLARRERLAGLEAEAVDDVEHAGRQQILDQLGEHEDRRGRLLGRLEHDAVAGRERRRELPRGHQQREVPRDDLADDAERLVEVVGHHVAADIGDRAFLRADAAREVAEVVDRERHVGRGGFAQRLAVVDRLGDGEAREVRLHPVGDPQQHVRALGRALRGPARLGRVSGVERELDVGFARARDRGERPAGDGRDVVEILAADRGDPFAADEIPVLLAVREFDVQMLHVRVIHRCSSHVGIGDAPRDVRDAVRYAKTVPARRAAVHRGAGAGLGARSARRTAPLLNTRRAPVVQMRHSVASTPAILATVRFGMGIA</sequence>